<dbReference type="EMBL" id="CAWUPB010001184">
    <property type="protein sequence ID" value="CAK7350703.1"/>
    <property type="molecule type" value="Genomic_DNA"/>
</dbReference>
<dbReference type="AlphaFoldDB" id="A0AAV1SKB5"/>
<organism evidence="1 2">
    <name type="scientific">Dovyalis caffra</name>
    <dbReference type="NCBI Taxonomy" id="77055"/>
    <lineage>
        <taxon>Eukaryota</taxon>
        <taxon>Viridiplantae</taxon>
        <taxon>Streptophyta</taxon>
        <taxon>Embryophyta</taxon>
        <taxon>Tracheophyta</taxon>
        <taxon>Spermatophyta</taxon>
        <taxon>Magnoliopsida</taxon>
        <taxon>eudicotyledons</taxon>
        <taxon>Gunneridae</taxon>
        <taxon>Pentapetalae</taxon>
        <taxon>rosids</taxon>
        <taxon>fabids</taxon>
        <taxon>Malpighiales</taxon>
        <taxon>Salicaceae</taxon>
        <taxon>Flacourtieae</taxon>
        <taxon>Dovyalis</taxon>
    </lineage>
</organism>
<dbReference type="Proteomes" id="UP001314170">
    <property type="component" value="Unassembled WGS sequence"/>
</dbReference>
<proteinExistence type="predicted"/>
<evidence type="ECO:0000313" key="2">
    <source>
        <dbReference type="Proteomes" id="UP001314170"/>
    </source>
</evidence>
<keyword evidence="2" id="KW-1185">Reference proteome</keyword>
<evidence type="ECO:0008006" key="3">
    <source>
        <dbReference type="Google" id="ProtNLM"/>
    </source>
</evidence>
<sequence length="136" mass="15877">MRIVVNMIMGDIMNAFSEGLVLSKRSGLSPHDMEKDRAQNRCKHQPQNITWTHIELSKTHKSFLRGNNARKARMKKHSQTLKENHYSPSIPNEGGKRLNMKFELSYKAYERKDYNPFKLLLEDMLDGFVPNNMPND</sequence>
<comment type="caution">
    <text evidence="1">The sequence shown here is derived from an EMBL/GenBank/DDBJ whole genome shotgun (WGS) entry which is preliminary data.</text>
</comment>
<reference evidence="1 2" key="1">
    <citation type="submission" date="2024-01" db="EMBL/GenBank/DDBJ databases">
        <authorList>
            <person name="Waweru B."/>
        </authorList>
    </citation>
    <scope>NUCLEOTIDE SEQUENCE [LARGE SCALE GENOMIC DNA]</scope>
</reference>
<name>A0AAV1SKB5_9ROSI</name>
<accession>A0AAV1SKB5</accession>
<evidence type="ECO:0000313" key="1">
    <source>
        <dbReference type="EMBL" id="CAK7350703.1"/>
    </source>
</evidence>
<gene>
    <name evidence="1" type="ORF">DCAF_LOCUS23446</name>
</gene>
<protein>
    <recommendedName>
        <fullName evidence="3">Ycf1</fullName>
    </recommendedName>
</protein>